<evidence type="ECO:0000313" key="2">
    <source>
        <dbReference type="Proteomes" id="UP000475545"/>
    </source>
</evidence>
<reference evidence="1 2" key="1">
    <citation type="submission" date="2019-11" db="EMBL/GenBank/DDBJ databases">
        <title>Gordonia sp. nov., a novel actinobacterium isolated from mangrove soil in Hainan.</title>
        <authorList>
            <person name="Huang X."/>
            <person name="Xie Y."/>
            <person name="Chu X."/>
            <person name="Xiao K."/>
        </authorList>
    </citation>
    <scope>NUCLEOTIDE SEQUENCE [LARGE SCALE GENOMIC DNA]</scope>
    <source>
        <strain evidence="1 2">HNM0687</strain>
    </source>
</reference>
<dbReference type="AlphaFoldDB" id="A0A6L7GSE3"/>
<dbReference type="EMBL" id="WMBR01000004">
    <property type="protein sequence ID" value="MXP22790.1"/>
    <property type="molecule type" value="Genomic_DNA"/>
</dbReference>
<name>A0A6L7GSE3_9ACTN</name>
<accession>A0A6L7GSE3</accession>
<protein>
    <submittedName>
        <fullName evidence="1">Uncharacterized protein</fullName>
    </submittedName>
</protein>
<sequence>MILARGSGRAASIAPDSGRFLPVNGPFGVADGGSPVARCADLVSEIDAFHQGFGQPAQLIAALRTSVLLVPLTSDDRVWRVVVGGVGWVGVFTSEDEYAAFMSARREFGAAKYHALSGSRILDDVTTSFADATGIVVDPCGDRPMPFPPAVGQEVDSWAI</sequence>
<gene>
    <name evidence="1" type="ORF">GIY30_15720</name>
</gene>
<proteinExistence type="predicted"/>
<comment type="caution">
    <text evidence="1">The sequence shown here is derived from an EMBL/GenBank/DDBJ whole genome shotgun (WGS) entry which is preliminary data.</text>
</comment>
<evidence type="ECO:0000313" key="1">
    <source>
        <dbReference type="EMBL" id="MXP22790.1"/>
    </source>
</evidence>
<keyword evidence="2" id="KW-1185">Reference proteome</keyword>
<dbReference type="Proteomes" id="UP000475545">
    <property type="component" value="Unassembled WGS sequence"/>
</dbReference>
<organism evidence="1 2">
    <name type="scientific">Gordonia mangrovi</name>
    <dbReference type="NCBI Taxonomy" id="2665643"/>
    <lineage>
        <taxon>Bacteria</taxon>
        <taxon>Bacillati</taxon>
        <taxon>Actinomycetota</taxon>
        <taxon>Actinomycetes</taxon>
        <taxon>Mycobacteriales</taxon>
        <taxon>Gordoniaceae</taxon>
        <taxon>Gordonia</taxon>
    </lineage>
</organism>